<dbReference type="KEGG" id="sla:SERLADRAFT_480279"/>
<protein>
    <recommendedName>
        <fullName evidence="3">Secreted protein</fullName>
    </recommendedName>
</protein>
<dbReference type="GeneID" id="18821499"/>
<name>F8PCZ0_SERL9</name>
<feature type="signal peptide" evidence="1">
    <location>
        <begin position="1"/>
        <end position="21"/>
    </location>
</feature>
<evidence type="ECO:0008006" key="3">
    <source>
        <dbReference type="Google" id="ProtNLM"/>
    </source>
</evidence>
<dbReference type="Proteomes" id="UP000008064">
    <property type="component" value="Unassembled WGS sequence"/>
</dbReference>
<evidence type="ECO:0000313" key="2">
    <source>
        <dbReference type="EMBL" id="EGO19089.1"/>
    </source>
</evidence>
<dbReference type="AlphaFoldDB" id="F8PCZ0"/>
<dbReference type="HOGENOM" id="CLU_2544000_0_0_1"/>
<evidence type="ECO:0000256" key="1">
    <source>
        <dbReference type="SAM" id="SignalP"/>
    </source>
</evidence>
<accession>F8PCZ0</accession>
<feature type="chain" id="PRO_5003382008" description="Secreted protein" evidence="1">
    <location>
        <begin position="22"/>
        <end position="83"/>
    </location>
</feature>
<gene>
    <name evidence="2" type="ORF">SERLADRAFT_480279</name>
</gene>
<dbReference type="EMBL" id="GL945445">
    <property type="protein sequence ID" value="EGO19089.1"/>
    <property type="molecule type" value="Genomic_DNA"/>
</dbReference>
<keyword evidence="1" id="KW-0732">Signal</keyword>
<dbReference type="RefSeq" id="XP_007324313.1">
    <property type="nucleotide sequence ID" value="XM_007324251.1"/>
</dbReference>
<proteinExistence type="predicted"/>
<organism>
    <name type="scientific">Serpula lacrymans var. lacrymans (strain S7.9)</name>
    <name type="common">Dry rot fungus</name>
    <dbReference type="NCBI Taxonomy" id="578457"/>
    <lineage>
        <taxon>Eukaryota</taxon>
        <taxon>Fungi</taxon>
        <taxon>Dikarya</taxon>
        <taxon>Basidiomycota</taxon>
        <taxon>Agaricomycotina</taxon>
        <taxon>Agaricomycetes</taxon>
        <taxon>Agaricomycetidae</taxon>
        <taxon>Boletales</taxon>
        <taxon>Coniophorineae</taxon>
        <taxon>Serpulaceae</taxon>
        <taxon>Serpula</taxon>
    </lineage>
</organism>
<sequence>MSICIWIVDLLLLCFVWVPYPQVELYCMAIGRGGRVVGVERVLVWCGMDVMPGILEMKEPTYYLGDSVDGWKGVGRTMEYGVV</sequence>
<reference evidence="2" key="1">
    <citation type="submission" date="2011-04" db="EMBL/GenBank/DDBJ databases">
        <title>Evolution of plant cell wall degrading machinery underlies the functional diversity of forest fungi.</title>
        <authorList>
            <consortium name="US DOE Joint Genome Institute (JGI-PGF)"/>
            <person name="Eastwood D.C."/>
            <person name="Floudas D."/>
            <person name="Binder M."/>
            <person name="Majcherczyk A."/>
            <person name="Schneider P."/>
            <person name="Aerts A."/>
            <person name="Asiegbu F.O."/>
            <person name="Baker S.E."/>
            <person name="Barry K."/>
            <person name="Bendiksby M."/>
            <person name="Blumentritt M."/>
            <person name="Coutinho P.M."/>
            <person name="Cullen D."/>
            <person name="Cullen D."/>
            <person name="Gathman A."/>
            <person name="Goodell B."/>
            <person name="Henrissat B."/>
            <person name="Ihrmark K."/>
            <person name="Kauserud H."/>
            <person name="Kohler A."/>
            <person name="LaButti K."/>
            <person name="Lapidus A."/>
            <person name="Lavin J.L."/>
            <person name="Lee Y.-H."/>
            <person name="Lindquist E."/>
            <person name="Lilly W."/>
            <person name="Lucas S."/>
            <person name="Morin E."/>
            <person name="Murat C."/>
            <person name="Oguiza J.A."/>
            <person name="Park J."/>
            <person name="Pisabarro A.G."/>
            <person name="Riley R."/>
            <person name="Rosling A."/>
            <person name="Salamov A."/>
            <person name="Schmidt O."/>
            <person name="Schmutz J."/>
            <person name="Skrede I."/>
            <person name="Stenlid J."/>
            <person name="Wiebenga A."/>
            <person name="Xie X."/>
            <person name="Kues U."/>
            <person name="Hibbett D.S."/>
            <person name="Hoffmeister D."/>
            <person name="Hogberg N."/>
            <person name="Martin F."/>
            <person name="Grigoriev I.V."/>
            <person name="Watkinson S.C."/>
        </authorList>
    </citation>
    <scope>NUCLEOTIDE SEQUENCE</scope>
    <source>
        <strain evidence="2">S7.9</strain>
    </source>
</reference>